<dbReference type="EMBL" id="MN184886">
    <property type="protein sequence ID" value="QEQ94766.1"/>
    <property type="molecule type" value="Genomic_DNA"/>
</dbReference>
<proteinExistence type="predicted"/>
<name>A0A5J6DB92_9CAUD</name>
<accession>A0A5J6DB92</accession>
<gene>
    <name evidence="1" type="ORF">pEpSNUABM08_19</name>
</gene>
<evidence type="ECO:0000313" key="2">
    <source>
        <dbReference type="Proteomes" id="UP000325507"/>
    </source>
</evidence>
<protein>
    <recommendedName>
        <fullName evidence="3">Neck protein</fullName>
    </recommendedName>
</protein>
<reference evidence="1 2" key="1">
    <citation type="submission" date="2019-07" db="EMBL/GenBank/DDBJ databases">
        <title>Complete genome sequence of bacteriophage infecting Erwinia pyrifoliae.</title>
        <authorList>
            <person name="Kim S.G."/>
            <person name="Park S.C."/>
        </authorList>
    </citation>
    <scope>NUCLEOTIDE SEQUENCE [LARGE SCALE GENOMIC DNA]</scope>
</reference>
<evidence type="ECO:0008006" key="3">
    <source>
        <dbReference type="Google" id="ProtNLM"/>
    </source>
</evidence>
<sequence>MEPIIDVAALDNLREYFNRFPDLSKVAMRIAINDTVKGRGMALIRNQMTGEINFNKSYLTGDRLGIARLATNENPEAIIRSRDRATSLARFATSTTVGKKAESGVTVRVKKGKTTFIKRGWLVRLNKGASKSEDHYNLGLAVRLGPGEKLGNKKTTHQSWLVKGSVALLYGPSVAQVFNDTRSKVVEPIGSLVEAEFLRQLSRLIE</sequence>
<keyword evidence="2" id="KW-1185">Reference proteome</keyword>
<evidence type="ECO:0000313" key="1">
    <source>
        <dbReference type="EMBL" id="QEQ94766.1"/>
    </source>
</evidence>
<dbReference type="Proteomes" id="UP000325507">
    <property type="component" value="Segment"/>
</dbReference>
<organism evidence="1 2">
    <name type="scientific">Erwinia phage pEp_SNUABM_08</name>
    <dbReference type="NCBI Taxonomy" id="2593268"/>
    <lineage>
        <taxon>Viruses</taxon>
        <taxon>Duplodnaviria</taxon>
        <taxon>Heunggongvirae</taxon>
        <taxon>Uroviricota</taxon>
        <taxon>Caudoviricetes</taxon>
        <taxon>Casjensviridae</taxon>
        <taxon>Gwanakrovirus</taxon>
        <taxon>Gwanakrovirus SNUABM08</taxon>
    </lineage>
</organism>